<dbReference type="Gene3D" id="1.10.287.130">
    <property type="match status" value="1"/>
</dbReference>
<dbReference type="SUPFAM" id="SSF55785">
    <property type="entry name" value="PYP-like sensor domain (PAS domain)"/>
    <property type="match status" value="1"/>
</dbReference>
<dbReference type="SUPFAM" id="SSF55874">
    <property type="entry name" value="ATPase domain of HSP90 chaperone/DNA topoisomerase II/histidine kinase"/>
    <property type="match status" value="1"/>
</dbReference>
<dbReference type="RefSeq" id="WP_302037419.1">
    <property type="nucleotide sequence ID" value="NZ_JAUKPO010000004.1"/>
</dbReference>
<gene>
    <name evidence="10" type="ORF">Q0590_10185</name>
</gene>
<dbReference type="SMART" id="SM00387">
    <property type="entry name" value="HATPase_c"/>
    <property type="match status" value="1"/>
</dbReference>
<dbReference type="Pfam" id="PF08448">
    <property type="entry name" value="PAS_4"/>
    <property type="match status" value="1"/>
</dbReference>
<dbReference type="InterPro" id="IPR000700">
    <property type="entry name" value="PAS-assoc_C"/>
</dbReference>
<dbReference type="InterPro" id="IPR035965">
    <property type="entry name" value="PAS-like_dom_sf"/>
</dbReference>
<dbReference type="InterPro" id="IPR004358">
    <property type="entry name" value="Sig_transdc_His_kin-like_C"/>
</dbReference>
<dbReference type="SMART" id="SM00388">
    <property type="entry name" value="HisKA"/>
    <property type="match status" value="1"/>
</dbReference>
<evidence type="ECO:0000256" key="5">
    <source>
        <dbReference type="ARBA" id="ARBA00022777"/>
    </source>
</evidence>
<dbReference type="Gene3D" id="3.30.450.20">
    <property type="entry name" value="PAS domain"/>
    <property type="match status" value="1"/>
</dbReference>
<evidence type="ECO:0000259" key="9">
    <source>
        <dbReference type="PROSITE" id="PS50113"/>
    </source>
</evidence>
<evidence type="ECO:0000256" key="6">
    <source>
        <dbReference type="SAM" id="Coils"/>
    </source>
</evidence>
<comment type="caution">
    <text evidence="10">The sequence shown here is derived from an EMBL/GenBank/DDBJ whole genome shotgun (WGS) entry which is preliminary data.</text>
</comment>
<dbReference type="InterPro" id="IPR036890">
    <property type="entry name" value="HATPase_C_sf"/>
</dbReference>
<evidence type="ECO:0000256" key="1">
    <source>
        <dbReference type="ARBA" id="ARBA00000085"/>
    </source>
</evidence>
<dbReference type="CDD" id="cd19410">
    <property type="entry name" value="HK9-like_sensor"/>
    <property type="match status" value="1"/>
</dbReference>
<evidence type="ECO:0000256" key="3">
    <source>
        <dbReference type="ARBA" id="ARBA00022553"/>
    </source>
</evidence>
<dbReference type="Proteomes" id="UP001168528">
    <property type="component" value="Unassembled WGS sequence"/>
</dbReference>
<feature type="domain" description="PAC" evidence="9">
    <location>
        <begin position="365"/>
        <end position="417"/>
    </location>
</feature>
<dbReference type="InterPro" id="IPR013656">
    <property type="entry name" value="PAS_4"/>
</dbReference>
<dbReference type="InterPro" id="IPR007891">
    <property type="entry name" value="CHASE3"/>
</dbReference>
<dbReference type="PROSITE" id="PS50109">
    <property type="entry name" value="HIS_KIN"/>
    <property type="match status" value="1"/>
</dbReference>
<dbReference type="PROSITE" id="PS50113">
    <property type="entry name" value="PAC"/>
    <property type="match status" value="1"/>
</dbReference>
<evidence type="ECO:0000313" key="10">
    <source>
        <dbReference type="EMBL" id="MDO1446620.1"/>
    </source>
</evidence>
<dbReference type="EMBL" id="JAUKPO010000004">
    <property type="protein sequence ID" value="MDO1446620.1"/>
    <property type="molecule type" value="Genomic_DNA"/>
</dbReference>
<comment type="catalytic activity">
    <reaction evidence="1">
        <text>ATP + protein L-histidine = ADP + protein N-phospho-L-histidine.</text>
        <dbReference type="EC" id="2.7.13.3"/>
    </reaction>
</comment>
<evidence type="ECO:0000256" key="2">
    <source>
        <dbReference type="ARBA" id="ARBA00012438"/>
    </source>
</evidence>
<protein>
    <recommendedName>
        <fullName evidence="2">histidine kinase</fullName>
        <ecNumber evidence="2">2.7.13.3</ecNumber>
    </recommendedName>
</protein>
<dbReference type="InterPro" id="IPR000014">
    <property type="entry name" value="PAS"/>
</dbReference>
<dbReference type="SUPFAM" id="SSF47384">
    <property type="entry name" value="Homodimeric domain of signal transducing histidine kinase"/>
    <property type="match status" value="1"/>
</dbReference>
<keyword evidence="5" id="KW-0418">Kinase</keyword>
<dbReference type="Pfam" id="PF02518">
    <property type="entry name" value="HATPase_c"/>
    <property type="match status" value="1"/>
</dbReference>
<feature type="coiled-coil region" evidence="6">
    <location>
        <begin position="236"/>
        <end position="263"/>
    </location>
</feature>
<keyword evidence="6" id="KW-0175">Coiled coil</keyword>
<dbReference type="InterPro" id="IPR003661">
    <property type="entry name" value="HisK_dim/P_dom"/>
</dbReference>
<evidence type="ECO:0000256" key="4">
    <source>
        <dbReference type="ARBA" id="ARBA00022679"/>
    </source>
</evidence>
<keyword evidence="7" id="KW-1133">Transmembrane helix</keyword>
<dbReference type="NCBIfam" id="TIGR00229">
    <property type="entry name" value="sensory_box"/>
    <property type="match status" value="1"/>
</dbReference>
<evidence type="ECO:0000313" key="11">
    <source>
        <dbReference type="Proteomes" id="UP001168528"/>
    </source>
</evidence>
<dbReference type="InterPro" id="IPR052162">
    <property type="entry name" value="Sensor_kinase/Photoreceptor"/>
</dbReference>
<keyword evidence="3" id="KW-0597">Phosphoprotein</keyword>
<feature type="transmembrane region" description="Helical" evidence="7">
    <location>
        <begin position="6"/>
        <end position="28"/>
    </location>
</feature>
<evidence type="ECO:0000256" key="7">
    <source>
        <dbReference type="SAM" id="Phobius"/>
    </source>
</evidence>
<dbReference type="InterPro" id="IPR036097">
    <property type="entry name" value="HisK_dim/P_sf"/>
</dbReference>
<dbReference type="Gene3D" id="3.30.565.10">
    <property type="entry name" value="Histidine kinase-like ATPase, C-terminal domain"/>
    <property type="match status" value="1"/>
</dbReference>
<feature type="transmembrane region" description="Helical" evidence="7">
    <location>
        <begin position="185"/>
        <end position="204"/>
    </location>
</feature>
<sequence>MNFTVNKLLVGGSILLSCKMLLIAYLAYRSFISLKEKNQWVQHTYAVLADVDKISSLISNIQNGQRGFAITGDSLYLEPYIQSIDSVDHYITDLRLLTADNPLQQKRVNRLEKAVNQAIDVQTNQVLLKARGQIAALMSYYSTNKGKESIDQITALMHEIKQEERKLLTVRTAALDASFTLTEQVLYGIVGIFAFIILLLYLLLSRQFTLKDTYEKELSVLNDDLYQSNQELLLFNEELNSNREELHATVEQLELIKSELEKIVDARTASLQEINAQLLQEITLHKTTELALLKSQERFRVALEHSQVMVFNSDKEGKYTWVHNTQAGFGNQHVLGKTDAELLPQTEAGHIRQLKCTVFETGKGIKEEVTITTHANRKHYFLINLQPLMNRAGEVQEITGTAFNITDRKLIEKNLQNTLLELQKRNFELDNYVYKVSHDLRSPLTSVMGLLQLMRSEENPETKYMYVSMIENRINKLDDFIKSILNHSKSINLDSKVSAIAFNQIIADCVEELKYLPNSGKINISVDITEEVPFFSDELRVTILFKNFISNAIKYLNPGVAQSYLTIVVCSTATQAFIRLEDNGIGISQEYIGKIYNMFFRATQSSDGSGLGLYIVKQNIEKLKGQIEVESEVNKGTIFKINLPNLQNMVSSKYPLPV</sequence>
<dbReference type="CDD" id="cd00082">
    <property type="entry name" value="HisKA"/>
    <property type="match status" value="1"/>
</dbReference>
<dbReference type="PANTHER" id="PTHR43304">
    <property type="entry name" value="PHYTOCHROME-LIKE PROTEIN CPH1"/>
    <property type="match status" value="1"/>
</dbReference>
<dbReference type="EC" id="2.7.13.3" evidence="2"/>
<dbReference type="PRINTS" id="PR00344">
    <property type="entry name" value="BCTRLSENSOR"/>
</dbReference>
<feature type="domain" description="Histidine kinase" evidence="8">
    <location>
        <begin position="435"/>
        <end position="647"/>
    </location>
</feature>
<dbReference type="InterPro" id="IPR005467">
    <property type="entry name" value="His_kinase_dom"/>
</dbReference>
<accession>A0ABT8R7F9</accession>
<proteinExistence type="predicted"/>
<name>A0ABT8R7F9_9BACT</name>
<dbReference type="Pfam" id="PF05227">
    <property type="entry name" value="CHASE3"/>
    <property type="match status" value="1"/>
</dbReference>
<organism evidence="10 11">
    <name type="scientific">Rhodocytophaga aerolata</name>
    <dbReference type="NCBI Taxonomy" id="455078"/>
    <lineage>
        <taxon>Bacteria</taxon>
        <taxon>Pseudomonadati</taxon>
        <taxon>Bacteroidota</taxon>
        <taxon>Cytophagia</taxon>
        <taxon>Cytophagales</taxon>
        <taxon>Rhodocytophagaceae</taxon>
        <taxon>Rhodocytophaga</taxon>
    </lineage>
</organism>
<keyword evidence="4" id="KW-0808">Transferase</keyword>
<dbReference type="PANTHER" id="PTHR43304:SF1">
    <property type="entry name" value="PAC DOMAIN-CONTAINING PROTEIN"/>
    <property type="match status" value="1"/>
</dbReference>
<reference evidence="10" key="1">
    <citation type="submission" date="2023-07" db="EMBL/GenBank/DDBJ databases">
        <title>The genome sequence of Rhodocytophaga aerolata KACC 12507.</title>
        <authorList>
            <person name="Zhang X."/>
        </authorList>
    </citation>
    <scope>NUCLEOTIDE SEQUENCE</scope>
    <source>
        <strain evidence="10">KACC 12507</strain>
    </source>
</reference>
<dbReference type="Pfam" id="PF00512">
    <property type="entry name" value="HisKA"/>
    <property type="match status" value="1"/>
</dbReference>
<keyword evidence="7" id="KW-0812">Transmembrane</keyword>
<keyword evidence="11" id="KW-1185">Reference proteome</keyword>
<evidence type="ECO:0000259" key="8">
    <source>
        <dbReference type="PROSITE" id="PS50109"/>
    </source>
</evidence>
<dbReference type="PROSITE" id="PS51257">
    <property type="entry name" value="PROKAR_LIPOPROTEIN"/>
    <property type="match status" value="1"/>
</dbReference>
<dbReference type="InterPro" id="IPR003594">
    <property type="entry name" value="HATPase_dom"/>
</dbReference>
<keyword evidence="7" id="KW-0472">Membrane</keyword>